<keyword evidence="5 6" id="KW-0472">Membrane</keyword>
<feature type="transmembrane region" description="Helical" evidence="6">
    <location>
        <begin position="76"/>
        <end position="96"/>
    </location>
</feature>
<keyword evidence="2" id="KW-0813">Transport</keyword>
<name>A0A1Y2LHK6_EPING</name>
<evidence type="ECO:0000256" key="4">
    <source>
        <dbReference type="ARBA" id="ARBA00022989"/>
    </source>
</evidence>
<evidence type="ECO:0000313" key="7">
    <source>
        <dbReference type="EMBL" id="OSS43230.1"/>
    </source>
</evidence>
<evidence type="ECO:0000256" key="3">
    <source>
        <dbReference type="ARBA" id="ARBA00022692"/>
    </source>
</evidence>
<evidence type="ECO:0000313" key="8">
    <source>
        <dbReference type="Proteomes" id="UP000193240"/>
    </source>
</evidence>
<dbReference type="Proteomes" id="UP000193240">
    <property type="component" value="Unassembled WGS sequence"/>
</dbReference>
<dbReference type="InterPro" id="IPR011701">
    <property type="entry name" value="MFS"/>
</dbReference>
<dbReference type="Pfam" id="PF07690">
    <property type="entry name" value="MFS_1"/>
    <property type="match status" value="1"/>
</dbReference>
<dbReference type="GO" id="GO:0022857">
    <property type="term" value="F:transmembrane transporter activity"/>
    <property type="evidence" value="ECO:0007669"/>
    <property type="project" value="InterPro"/>
</dbReference>
<evidence type="ECO:0000256" key="1">
    <source>
        <dbReference type="ARBA" id="ARBA00004141"/>
    </source>
</evidence>
<dbReference type="PANTHER" id="PTHR43791">
    <property type="entry name" value="PERMEASE-RELATED"/>
    <property type="match status" value="1"/>
</dbReference>
<sequence>MAACSTFAAAVAVRFAMGMLEAGLLPTCIILTATWYTREEQFLRTALWFGPFSGIFGGVLAYFVDSAQSTLPAWKFLFIVYGASTIELGLLCLVAMPDRYENAWFLHTSEVQPAKIRTQENNTGVSMRQPWNFSHIVEAAKDPKYWLVVIFAIAQAVTNAGITNSSPLIISSFGYSRGYTLLLAAPQGGIALVVQVAASVATLHISNSRCLLWILSCAPAFAGVAIKLAGVLFGRGYFSATHPTRPPIF</sequence>
<evidence type="ECO:0000256" key="6">
    <source>
        <dbReference type="SAM" id="Phobius"/>
    </source>
</evidence>
<dbReference type="PANTHER" id="PTHR43791:SF103">
    <property type="entry name" value="MAJOR FACILITATOR SUPERFAMILY (MFS) PROFILE DOMAIN-CONTAINING PROTEIN-RELATED"/>
    <property type="match status" value="1"/>
</dbReference>
<organism evidence="7 8">
    <name type="scientific">Epicoccum nigrum</name>
    <name type="common">Soil fungus</name>
    <name type="synonym">Epicoccum purpurascens</name>
    <dbReference type="NCBI Taxonomy" id="105696"/>
    <lineage>
        <taxon>Eukaryota</taxon>
        <taxon>Fungi</taxon>
        <taxon>Dikarya</taxon>
        <taxon>Ascomycota</taxon>
        <taxon>Pezizomycotina</taxon>
        <taxon>Dothideomycetes</taxon>
        <taxon>Pleosporomycetidae</taxon>
        <taxon>Pleosporales</taxon>
        <taxon>Pleosporineae</taxon>
        <taxon>Didymellaceae</taxon>
        <taxon>Epicoccum</taxon>
    </lineage>
</organism>
<comment type="subcellular location">
    <subcellularLocation>
        <location evidence="1">Membrane</location>
        <topology evidence="1">Multi-pass membrane protein</topology>
    </subcellularLocation>
</comment>
<protein>
    <recommendedName>
        <fullName evidence="9">Major facilitator superfamily (MFS) profile domain-containing protein</fullName>
    </recommendedName>
</protein>
<keyword evidence="4 6" id="KW-1133">Transmembrane helix</keyword>
<keyword evidence="8" id="KW-1185">Reference proteome</keyword>
<dbReference type="InterPro" id="IPR036259">
    <property type="entry name" value="MFS_trans_sf"/>
</dbReference>
<dbReference type="OMA" id="RYENAWF"/>
<feature type="transmembrane region" description="Helical" evidence="6">
    <location>
        <begin position="145"/>
        <end position="169"/>
    </location>
</feature>
<accession>A0A1Y2LHK6</accession>
<evidence type="ECO:0008006" key="9">
    <source>
        <dbReference type="Google" id="ProtNLM"/>
    </source>
</evidence>
<dbReference type="InParanoid" id="A0A1Y2LHK6"/>
<dbReference type="Gene3D" id="1.20.1250.20">
    <property type="entry name" value="MFS general substrate transporter like domains"/>
    <property type="match status" value="1"/>
</dbReference>
<gene>
    <name evidence="7" type="ORF">B5807_12147</name>
</gene>
<dbReference type="EMBL" id="KZ107889">
    <property type="protein sequence ID" value="OSS43230.1"/>
    <property type="molecule type" value="Genomic_DNA"/>
</dbReference>
<feature type="transmembrane region" description="Helical" evidence="6">
    <location>
        <begin position="46"/>
        <end position="64"/>
    </location>
</feature>
<reference evidence="7 8" key="1">
    <citation type="journal article" date="2017" name="Genome Announc.">
        <title>Genome sequence of the saprophytic ascomycete Epicoccum nigrum ICMP 19927 strain isolated from New Zealand.</title>
        <authorList>
            <person name="Fokin M."/>
            <person name="Fleetwood D."/>
            <person name="Weir B.S."/>
            <person name="Villas-Boas S.G."/>
        </authorList>
    </citation>
    <scope>NUCLEOTIDE SEQUENCE [LARGE SCALE GENOMIC DNA]</scope>
    <source>
        <strain evidence="7 8">ICMP 19927</strain>
    </source>
</reference>
<dbReference type="GO" id="GO:0016020">
    <property type="term" value="C:membrane"/>
    <property type="evidence" value="ECO:0007669"/>
    <property type="project" value="UniProtKB-SubCell"/>
</dbReference>
<feature type="transmembrane region" description="Helical" evidence="6">
    <location>
        <begin position="181"/>
        <end position="205"/>
    </location>
</feature>
<proteinExistence type="predicted"/>
<evidence type="ECO:0000256" key="5">
    <source>
        <dbReference type="ARBA" id="ARBA00023136"/>
    </source>
</evidence>
<evidence type="ECO:0000256" key="2">
    <source>
        <dbReference type="ARBA" id="ARBA00022448"/>
    </source>
</evidence>
<dbReference type="AlphaFoldDB" id="A0A1Y2LHK6"/>
<keyword evidence="3 6" id="KW-0812">Transmembrane</keyword>
<dbReference type="SUPFAM" id="SSF103473">
    <property type="entry name" value="MFS general substrate transporter"/>
    <property type="match status" value="1"/>
</dbReference>
<feature type="transmembrane region" description="Helical" evidence="6">
    <location>
        <begin position="211"/>
        <end position="233"/>
    </location>
</feature>